<organism evidence="1 2">
    <name type="scientific">Bifidobacterium castoris</name>
    <dbReference type="NCBI Taxonomy" id="2306972"/>
    <lineage>
        <taxon>Bacteria</taxon>
        <taxon>Bacillati</taxon>
        <taxon>Actinomycetota</taxon>
        <taxon>Actinomycetes</taxon>
        <taxon>Bifidobacteriales</taxon>
        <taxon>Bifidobacteriaceae</taxon>
        <taxon>Bifidobacterium</taxon>
    </lineage>
</organism>
<name>A0A430F4G2_9BIFI</name>
<proteinExistence type="predicted"/>
<gene>
    <name evidence="1" type="ORF">D2E22_1965</name>
</gene>
<dbReference type="RefSeq" id="WP_126032922.1">
    <property type="nucleotide sequence ID" value="NZ_QXGI01000012.1"/>
</dbReference>
<dbReference type="AlphaFoldDB" id="A0A430F4G2"/>
<dbReference type="EMBL" id="QXGI01000012">
    <property type="protein sequence ID" value="RSX44679.1"/>
    <property type="molecule type" value="Genomic_DNA"/>
</dbReference>
<reference evidence="1 2" key="1">
    <citation type="submission" date="2018-09" db="EMBL/GenBank/DDBJ databases">
        <title>Characterization of the phylogenetic diversity of five novel species belonging to the genus Bifidobacterium.</title>
        <authorList>
            <person name="Lugli G.A."/>
            <person name="Duranti S."/>
            <person name="Milani C."/>
        </authorList>
    </citation>
    <scope>NUCLEOTIDE SEQUENCE [LARGE SCALE GENOMIC DNA]</scope>
    <source>
        <strain evidence="1 2">2020B</strain>
    </source>
</reference>
<protein>
    <submittedName>
        <fullName evidence="1">Uncharacterized protein</fullName>
    </submittedName>
</protein>
<evidence type="ECO:0000313" key="2">
    <source>
        <dbReference type="Proteomes" id="UP000288052"/>
    </source>
</evidence>
<evidence type="ECO:0000313" key="1">
    <source>
        <dbReference type="EMBL" id="RSX44679.1"/>
    </source>
</evidence>
<keyword evidence="2" id="KW-1185">Reference proteome</keyword>
<comment type="caution">
    <text evidence="1">The sequence shown here is derived from an EMBL/GenBank/DDBJ whole genome shotgun (WGS) entry which is preliminary data.</text>
</comment>
<sequence>MHDEKDDTINDRDAIECADSAAFMLEAAVNNLRRINADINAVGSSFAVNEAIEYTKVTALIGIGHALTAIAQALTEDEDGPDVADMLTNNIITEQFNN</sequence>
<accession>A0A430F4G2</accession>
<dbReference type="Proteomes" id="UP000288052">
    <property type="component" value="Unassembled WGS sequence"/>
</dbReference>